<keyword evidence="7" id="KW-0472">Membrane</keyword>
<feature type="domain" description="ABC transporter" evidence="8">
    <location>
        <begin position="7"/>
        <end position="247"/>
    </location>
</feature>
<dbReference type="PROSITE" id="PS00211">
    <property type="entry name" value="ABC_TRANSPORTER_1"/>
    <property type="match status" value="1"/>
</dbReference>
<dbReference type="Proteomes" id="UP001501326">
    <property type="component" value="Unassembled WGS sequence"/>
</dbReference>
<evidence type="ECO:0000313" key="10">
    <source>
        <dbReference type="Proteomes" id="UP001501326"/>
    </source>
</evidence>
<evidence type="ECO:0000256" key="2">
    <source>
        <dbReference type="ARBA" id="ARBA00005417"/>
    </source>
</evidence>
<dbReference type="InterPro" id="IPR017871">
    <property type="entry name" value="ABC_transporter-like_CS"/>
</dbReference>
<dbReference type="InterPro" id="IPR027417">
    <property type="entry name" value="P-loop_NTPase"/>
</dbReference>
<dbReference type="PANTHER" id="PTHR43297">
    <property type="entry name" value="OLIGOPEPTIDE TRANSPORT ATP-BINDING PROTEIN APPD"/>
    <property type="match status" value="1"/>
</dbReference>
<dbReference type="SUPFAM" id="SSF52540">
    <property type="entry name" value="P-loop containing nucleoside triphosphate hydrolases"/>
    <property type="match status" value="2"/>
</dbReference>
<evidence type="ECO:0000256" key="1">
    <source>
        <dbReference type="ARBA" id="ARBA00004202"/>
    </source>
</evidence>
<dbReference type="EMBL" id="BAAARN010000001">
    <property type="protein sequence ID" value="GAA2735907.1"/>
    <property type="molecule type" value="Genomic_DNA"/>
</dbReference>
<keyword evidence="5" id="KW-0547">Nucleotide-binding</keyword>
<name>A0ABN3UN90_9MICO</name>
<keyword evidence="10" id="KW-1185">Reference proteome</keyword>
<dbReference type="GO" id="GO:0005524">
    <property type="term" value="F:ATP binding"/>
    <property type="evidence" value="ECO:0007669"/>
    <property type="project" value="UniProtKB-KW"/>
</dbReference>
<evidence type="ECO:0000256" key="6">
    <source>
        <dbReference type="ARBA" id="ARBA00022840"/>
    </source>
</evidence>
<keyword evidence="3" id="KW-0813">Transport</keyword>
<dbReference type="PROSITE" id="PS50893">
    <property type="entry name" value="ABC_TRANSPORTER_2"/>
    <property type="match status" value="2"/>
</dbReference>
<dbReference type="Gene3D" id="3.40.50.300">
    <property type="entry name" value="P-loop containing nucleotide triphosphate hydrolases"/>
    <property type="match status" value="2"/>
</dbReference>
<comment type="similarity">
    <text evidence="2">Belongs to the ABC transporter superfamily.</text>
</comment>
<dbReference type="RefSeq" id="WP_344192572.1">
    <property type="nucleotide sequence ID" value="NZ_BAAARN010000001.1"/>
</dbReference>
<protein>
    <submittedName>
        <fullName evidence="9">ABC transporter ATP-binding protein</fullName>
    </submittedName>
</protein>
<gene>
    <name evidence="9" type="ORF">GCM10009867_19320</name>
</gene>
<dbReference type="InterPro" id="IPR003439">
    <property type="entry name" value="ABC_transporter-like_ATP-bd"/>
</dbReference>
<evidence type="ECO:0000256" key="3">
    <source>
        <dbReference type="ARBA" id="ARBA00022448"/>
    </source>
</evidence>
<proteinExistence type="inferred from homology"/>
<accession>A0ABN3UN90</accession>
<keyword evidence="6 9" id="KW-0067">ATP-binding</keyword>
<reference evidence="9 10" key="1">
    <citation type="journal article" date="2019" name="Int. J. Syst. Evol. Microbiol.">
        <title>The Global Catalogue of Microorganisms (GCM) 10K type strain sequencing project: providing services to taxonomists for standard genome sequencing and annotation.</title>
        <authorList>
            <consortium name="The Broad Institute Genomics Platform"/>
            <consortium name="The Broad Institute Genome Sequencing Center for Infectious Disease"/>
            <person name="Wu L."/>
            <person name="Ma J."/>
        </authorList>
    </citation>
    <scope>NUCLEOTIDE SEQUENCE [LARGE SCALE GENOMIC DNA]</scope>
    <source>
        <strain evidence="9 10">JCM 16378</strain>
    </source>
</reference>
<dbReference type="PANTHER" id="PTHR43297:SF7">
    <property type="entry name" value="D,D-DIPEPTIDE TRANSPORT ATP-BINDING PROTEIN DDPD-RELATED"/>
    <property type="match status" value="1"/>
</dbReference>
<evidence type="ECO:0000256" key="5">
    <source>
        <dbReference type="ARBA" id="ARBA00022741"/>
    </source>
</evidence>
<sequence length="478" mass="50636">MSTTPVVHVHHAVVRHGTSVLVDVEDLRLAPGRALTIVGESGSGKSVLAHAVMGTLPRELAPSGRVDIDGCPHDLADRGGRRALWGRRLALLPQEPVLALDPTMRVRGQVAEGARGWRPRSREALLEADRRLRGVGLGGATAAYPHMLSGGMAQRAAYAAATIGGAEVLIVDEPSKGLDPAALDALATLLQEHLERGGALLTITHDIGLARRLGGEVWVMRESAVVERGPSGRVLSEPEHPYSRELLAAEPSRWDRPWMRATEPSRDGEPLVQAQGVTVEYGGRPVLRDLDLAVHPEDRLAVSGPSGAGKSTAADVLLGLVPPTRGRVRRGPAVRDGGFQKLYQEPTPSFPARVPLGVGLADVARRYGAAPGRVAELLEGVAVRSDLLARRPGQVSGGELQRIALVRALLARPVLLVADEATSRLDLASQAWTVDCLMTEVEEHGCALVAVTHDSDLAAAVGSRRLELTAPPTGSTRD</sequence>
<evidence type="ECO:0000259" key="8">
    <source>
        <dbReference type="PROSITE" id="PS50893"/>
    </source>
</evidence>
<dbReference type="SMART" id="SM00382">
    <property type="entry name" value="AAA"/>
    <property type="match status" value="2"/>
</dbReference>
<organism evidence="9 10">
    <name type="scientific">Pedococcus aerophilus</name>
    <dbReference type="NCBI Taxonomy" id="436356"/>
    <lineage>
        <taxon>Bacteria</taxon>
        <taxon>Bacillati</taxon>
        <taxon>Actinomycetota</taxon>
        <taxon>Actinomycetes</taxon>
        <taxon>Micrococcales</taxon>
        <taxon>Intrasporangiaceae</taxon>
        <taxon>Pedococcus</taxon>
    </lineage>
</organism>
<evidence type="ECO:0000256" key="4">
    <source>
        <dbReference type="ARBA" id="ARBA00022475"/>
    </source>
</evidence>
<feature type="domain" description="ABC transporter" evidence="8">
    <location>
        <begin position="272"/>
        <end position="477"/>
    </location>
</feature>
<dbReference type="Pfam" id="PF00005">
    <property type="entry name" value="ABC_tran"/>
    <property type="match status" value="2"/>
</dbReference>
<comment type="subcellular location">
    <subcellularLocation>
        <location evidence="1">Cell membrane</location>
        <topology evidence="1">Peripheral membrane protein</topology>
    </subcellularLocation>
</comment>
<dbReference type="InterPro" id="IPR050388">
    <property type="entry name" value="ABC_Ni/Peptide_Import"/>
</dbReference>
<evidence type="ECO:0000313" key="9">
    <source>
        <dbReference type="EMBL" id="GAA2735907.1"/>
    </source>
</evidence>
<dbReference type="InterPro" id="IPR003593">
    <property type="entry name" value="AAA+_ATPase"/>
</dbReference>
<evidence type="ECO:0000256" key="7">
    <source>
        <dbReference type="ARBA" id="ARBA00023136"/>
    </source>
</evidence>
<keyword evidence="4" id="KW-1003">Cell membrane</keyword>
<comment type="caution">
    <text evidence="9">The sequence shown here is derived from an EMBL/GenBank/DDBJ whole genome shotgun (WGS) entry which is preliminary data.</text>
</comment>